<gene>
    <name evidence="2" type="ORF">LCGC14_2734390</name>
</gene>
<evidence type="ECO:0000313" key="2">
    <source>
        <dbReference type="EMBL" id="KKK89311.1"/>
    </source>
</evidence>
<sequence length="134" mass="15652">MKKELTVAWLRKKDACEEAIEMFKAQKERDSIKLVKKCLKQDHFDWANWLVTNLMTKKQCVQYSIFAAELVLHNFEKNQPNDDRPRKAIEAAKAYLKNPCDRTKNDARSAWSAWSAESAIIKYGVKLLMEQSDK</sequence>
<comment type="caution">
    <text evidence="2">The sequence shown here is derived from an EMBL/GenBank/DDBJ whole genome shotgun (WGS) entry which is preliminary data.</text>
</comment>
<dbReference type="AlphaFoldDB" id="A0A0F9BXZ3"/>
<dbReference type="EMBL" id="LAZR01049588">
    <property type="protein sequence ID" value="KKK89311.1"/>
    <property type="molecule type" value="Genomic_DNA"/>
</dbReference>
<feature type="domain" description="Imm-5-like" evidence="1">
    <location>
        <begin position="53"/>
        <end position="102"/>
    </location>
</feature>
<proteinExistence type="predicted"/>
<protein>
    <recommendedName>
        <fullName evidence="1">Imm-5-like domain-containing protein</fullName>
    </recommendedName>
</protein>
<evidence type="ECO:0000259" key="1">
    <source>
        <dbReference type="Pfam" id="PF21805"/>
    </source>
</evidence>
<organism evidence="2">
    <name type="scientific">marine sediment metagenome</name>
    <dbReference type="NCBI Taxonomy" id="412755"/>
    <lineage>
        <taxon>unclassified sequences</taxon>
        <taxon>metagenomes</taxon>
        <taxon>ecological metagenomes</taxon>
    </lineage>
</organism>
<accession>A0A0F9BXZ3</accession>
<name>A0A0F9BXZ3_9ZZZZ</name>
<dbReference type="InterPro" id="IPR048667">
    <property type="entry name" value="Imm5-like"/>
</dbReference>
<dbReference type="Pfam" id="PF21805">
    <property type="entry name" value="Imm5_like"/>
    <property type="match status" value="1"/>
</dbReference>
<reference evidence="2" key="1">
    <citation type="journal article" date="2015" name="Nature">
        <title>Complex archaea that bridge the gap between prokaryotes and eukaryotes.</title>
        <authorList>
            <person name="Spang A."/>
            <person name="Saw J.H."/>
            <person name="Jorgensen S.L."/>
            <person name="Zaremba-Niedzwiedzka K."/>
            <person name="Martijn J."/>
            <person name="Lind A.E."/>
            <person name="van Eijk R."/>
            <person name="Schleper C."/>
            <person name="Guy L."/>
            <person name="Ettema T.J."/>
        </authorList>
    </citation>
    <scope>NUCLEOTIDE SEQUENCE</scope>
</reference>